<keyword evidence="4" id="KW-0238">DNA-binding</keyword>
<protein>
    <submittedName>
        <fullName evidence="4">Predicted DNA-binding transcriptional regulator YafY, contains an HTH and WYL domains</fullName>
    </submittedName>
</protein>
<evidence type="ECO:0000313" key="5">
    <source>
        <dbReference type="Proteomes" id="UP000199652"/>
    </source>
</evidence>
<dbReference type="OrthoDB" id="9815009at2"/>
<dbReference type="SUPFAM" id="SSF46785">
    <property type="entry name" value="Winged helix' DNA-binding domain"/>
    <property type="match status" value="1"/>
</dbReference>
<keyword evidence="1" id="KW-0805">Transcription regulation</keyword>
<reference evidence="5" key="1">
    <citation type="submission" date="2016-10" db="EMBL/GenBank/DDBJ databases">
        <authorList>
            <person name="Varghese N."/>
            <person name="Submissions S."/>
        </authorList>
    </citation>
    <scope>NUCLEOTIDE SEQUENCE [LARGE SCALE GENOMIC DNA]</scope>
    <source>
        <strain evidence="5">VPI 5359</strain>
    </source>
</reference>
<gene>
    <name evidence="4" type="ORF">SAMN04488579_12127</name>
</gene>
<dbReference type="Pfam" id="PF25583">
    <property type="entry name" value="WCX"/>
    <property type="match status" value="1"/>
</dbReference>
<dbReference type="InterPro" id="IPR028349">
    <property type="entry name" value="PafC-like"/>
</dbReference>
<dbReference type="PROSITE" id="PS52050">
    <property type="entry name" value="WYL"/>
    <property type="match status" value="1"/>
</dbReference>
<dbReference type="InterPro" id="IPR013196">
    <property type="entry name" value="HTH_11"/>
</dbReference>
<dbReference type="PROSITE" id="PS51000">
    <property type="entry name" value="HTH_DEOR_2"/>
    <property type="match status" value="1"/>
</dbReference>
<sequence>MASSRLFEILNLLLARGTLTAKQLAEHFEVSTRTIYRDVDQLSQAGIPIYTSQGKGGGIALLPGYVLDRTILSEGEQLSILAAIQAVDVLSPEPSDTALTKLAALFGTPQDDWLEVDFSDWGNGQEEAMIFIALKEAILRKHRVSFYYHGATHSAQRVVEPLKLCFKGQSWYLYAHCTLRDEPRFFKLRRIQDLTPLPEIFGRVAPARVFTDDPAIDTPTLCAKLRLSPSVAYRVRDEFSTYTTLPDGRFEVTLEVPPGDWLYQYLATFGAHCEILSPPSLREEMRRRLEENLKVYSK</sequence>
<dbReference type="InterPro" id="IPR057727">
    <property type="entry name" value="WCX_dom"/>
</dbReference>
<name>A0A1H3I5X0_EUBBA</name>
<evidence type="ECO:0000313" key="4">
    <source>
        <dbReference type="EMBL" id="SDY23090.1"/>
    </source>
</evidence>
<dbReference type="AlphaFoldDB" id="A0A1H3I5X0"/>
<dbReference type="InterPro" id="IPR001034">
    <property type="entry name" value="DeoR_HTH"/>
</dbReference>
<dbReference type="Proteomes" id="UP000199652">
    <property type="component" value="Unassembled WGS sequence"/>
</dbReference>
<dbReference type="InterPro" id="IPR036388">
    <property type="entry name" value="WH-like_DNA-bd_sf"/>
</dbReference>
<feature type="domain" description="HTH deoR-type" evidence="3">
    <location>
        <begin position="2"/>
        <end position="60"/>
    </location>
</feature>
<dbReference type="PANTHER" id="PTHR34580:SF1">
    <property type="entry name" value="PROTEIN PAFC"/>
    <property type="match status" value="1"/>
</dbReference>
<keyword evidence="2" id="KW-0804">Transcription</keyword>
<organism evidence="4 5">
    <name type="scientific">Eubacterium barkeri</name>
    <name type="common">Clostridium barkeri</name>
    <dbReference type="NCBI Taxonomy" id="1528"/>
    <lineage>
        <taxon>Bacteria</taxon>
        <taxon>Bacillati</taxon>
        <taxon>Bacillota</taxon>
        <taxon>Clostridia</taxon>
        <taxon>Eubacteriales</taxon>
        <taxon>Eubacteriaceae</taxon>
        <taxon>Eubacterium</taxon>
    </lineage>
</organism>
<dbReference type="EMBL" id="FNOU01000021">
    <property type="protein sequence ID" value="SDY23090.1"/>
    <property type="molecule type" value="Genomic_DNA"/>
</dbReference>
<keyword evidence="5" id="KW-1185">Reference proteome</keyword>
<evidence type="ECO:0000256" key="1">
    <source>
        <dbReference type="ARBA" id="ARBA00023015"/>
    </source>
</evidence>
<dbReference type="InterPro" id="IPR051534">
    <property type="entry name" value="CBASS_pafABC_assoc_protein"/>
</dbReference>
<dbReference type="InterPro" id="IPR026881">
    <property type="entry name" value="WYL_dom"/>
</dbReference>
<dbReference type="GO" id="GO:0003677">
    <property type="term" value="F:DNA binding"/>
    <property type="evidence" value="ECO:0007669"/>
    <property type="project" value="UniProtKB-KW"/>
</dbReference>
<dbReference type="RefSeq" id="WP_090246492.1">
    <property type="nucleotide sequence ID" value="NZ_FNOU01000021.1"/>
</dbReference>
<dbReference type="InterPro" id="IPR036390">
    <property type="entry name" value="WH_DNA-bd_sf"/>
</dbReference>
<dbReference type="SMART" id="SM00420">
    <property type="entry name" value="HTH_DEOR"/>
    <property type="match status" value="1"/>
</dbReference>
<dbReference type="Pfam" id="PF08279">
    <property type="entry name" value="HTH_11"/>
    <property type="match status" value="1"/>
</dbReference>
<dbReference type="GO" id="GO:0003700">
    <property type="term" value="F:DNA-binding transcription factor activity"/>
    <property type="evidence" value="ECO:0007669"/>
    <property type="project" value="InterPro"/>
</dbReference>
<dbReference type="PIRSF" id="PIRSF016838">
    <property type="entry name" value="PafC"/>
    <property type="match status" value="1"/>
</dbReference>
<evidence type="ECO:0000256" key="2">
    <source>
        <dbReference type="ARBA" id="ARBA00023163"/>
    </source>
</evidence>
<dbReference type="Pfam" id="PF13280">
    <property type="entry name" value="WYL"/>
    <property type="match status" value="1"/>
</dbReference>
<evidence type="ECO:0000259" key="3">
    <source>
        <dbReference type="PROSITE" id="PS51000"/>
    </source>
</evidence>
<dbReference type="STRING" id="1528.SAMN04488579_12127"/>
<proteinExistence type="predicted"/>
<dbReference type="Gene3D" id="1.10.10.10">
    <property type="entry name" value="Winged helix-like DNA-binding domain superfamily/Winged helix DNA-binding domain"/>
    <property type="match status" value="1"/>
</dbReference>
<dbReference type="PANTHER" id="PTHR34580">
    <property type="match status" value="1"/>
</dbReference>
<accession>A0A1H3I5X0</accession>